<reference evidence="1" key="1">
    <citation type="submission" date="2020-12" db="EMBL/GenBank/DDBJ databases">
        <authorList>
            <person name="Rodrigo-Torres L."/>
            <person name="Arahal R. D."/>
            <person name="Lucena T."/>
        </authorList>
    </citation>
    <scope>NUCLEOTIDE SEQUENCE</scope>
    <source>
        <strain evidence="1">CECT 9390</strain>
    </source>
</reference>
<comment type="caution">
    <text evidence="1">The sequence shown here is derived from an EMBL/GenBank/DDBJ whole genome shotgun (WGS) entry which is preliminary data.</text>
</comment>
<dbReference type="Proteomes" id="UP000662618">
    <property type="component" value="Unassembled WGS sequence"/>
</dbReference>
<evidence type="ECO:0000313" key="2">
    <source>
        <dbReference type="Proteomes" id="UP000662618"/>
    </source>
</evidence>
<organism evidence="1 2">
    <name type="scientific">Chryseobacterium aquaeductus</name>
    <dbReference type="NCBI Taxonomy" id="2675056"/>
    <lineage>
        <taxon>Bacteria</taxon>
        <taxon>Pseudomonadati</taxon>
        <taxon>Bacteroidota</taxon>
        <taxon>Flavobacteriia</taxon>
        <taxon>Flavobacteriales</taxon>
        <taxon>Weeksellaceae</taxon>
        <taxon>Chryseobacterium group</taxon>
        <taxon>Chryseobacterium</taxon>
    </lineage>
</organism>
<name>A0A9N8MFS3_9FLAO</name>
<accession>A0A9N8MFS3</accession>
<dbReference type="EMBL" id="CAJIMS010000001">
    <property type="protein sequence ID" value="CAD7803322.1"/>
    <property type="molecule type" value="Genomic_DNA"/>
</dbReference>
<dbReference type="RefSeq" id="WP_162087514.1">
    <property type="nucleotide sequence ID" value="NZ_CAJIMS010000001.1"/>
</dbReference>
<sequence>MKKIKNLSKFVCLIVIFTLFYECRKKDGANHVNATERDSVKISKFTDARIKKILSELPVGDVNDYYKQYENKFNPRFTGGKFPLVFFVHNSVINELKKNYVKEGDFVHLLLTDTGRLDLLFVSQSDNRKYYITSRSSLKEVDNFNDLNNKFMSNIYPEMNTVKNNLCQTTRVGNSTYENTMEVIIPYDDFIKYNPKNSSVLTLIPGIITKDKKSSNGKSKMHHFTLIMGVLKENESKQLIWDNQYFYYDDFCLKPPGC</sequence>
<proteinExistence type="predicted"/>
<keyword evidence="2" id="KW-1185">Reference proteome</keyword>
<gene>
    <name evidence="1" type="ORF">CHRY9390_01061</name>
</gene>
<evidence type="ECO:0000313" key="1">
    <source>
        <dbReference type="EMBL" id="CAD7803322.1"/>
    </source>
</evidence>
<protein>
    <submittedName>
        <fullName evidence="1">Uncharacterized protein</fullName>
    </submittedName>
</protein>
<dbReference type="AlphaFoldDB" id="A0A9N8MFS3"/>